<proteinExistence type="predicted"/>
<dbReference type="EMBL" id="MCFH01000112">
    <property type="protein sequence ID" value="ORX39471.1"/>
    <property type="molecule type" value="Genomic_DNA"/>
</dbReference>
<evidence type="ECO:0000313" key="3">
    <source>
        <dbReference type="Proteomes" id="UP000193719"/>
    </source>
</evidence>
<dbReference type="AlphaFoldDB" id="A0A1Y1UN39"/>
<dbReference type="OrthoDB" id="2123692at2759"/>
<sequence>MKLLSIITLAILNFCLVSAIPTKVQRNGKFIFWITGASSGKCSIYGLDSEYKNAKEIIVPSYFVVEGEKYYVTEIMNGAFANEKFEKVTFDFSGRNDVELIDSSFLNCKNLKEIYVIGGQITVNSNAFTGTKDVIFNGPGYSTFAKRLGEKLLKSWGLPVNYKGYEEAGTESRNKKMTDLYKLAKKIKENFNQYNWGSAGNNFASIIIYRTGNIRGLHMVYRELARIMGVDANTFLTVSDGSCTFWSYIQFKYDKWYDTWYSVDIINYNYSKYTGSTYPSDFFMKTSKVITHLSDISCNYNKDPSKWYVYLARFGSDYDYSISTRELIDDYIKKNKLGGDRA</sequence>
<evidence type="ECO:0000313" key="2">
    <source>
        <dbReference type="EMBL" id="ORX39471.1"/>
    </source>
</evidence>
<name>A0A1Y1UN39_9FUNG</name>
<dbReference type="InterPro" id="IPR032675">
    <property type="entry name" value="LRR_dom_sf"/>
</dbReference>
<dbReference type="Gene3D" id="3.80.10.10">
    <property type="entry name" value="Ribonuclease Inhibitor"/>
    <property type="match status" value="1"/>
</dbReference>
<evidence type="ECO:0000256" key="1">
    <source>
        <dbReference type="SAM" id="SignalP"/>
    </source>
</evidence>
<gene>
    <name evidence="2" type="ORF">BCR36DRAFT_588266</name>
</gene>
<reference evidence="2 3" key="1">
    <citation type="submission" date="2016-08" db="EMBL/GenBank/DDBJ databases">
        <title>Genomes of anaerobic fungi encode conserved fungal cellulosomes for biomass hydrolysis.</title>
        <authorList>
            <consortium name="DOE Joint Genome Institute"/>
            <person name="Haitjema C.H."/>
            <person name="Gilmore S.P."/>
            <person name="Henske J.K."/>
            <person name="Solomon K.V."/>
            <person name="De Groot R."/>
            <person name="Kuo A."/>
            <person name="Mondo S.J."/>
            <person name="Salamov A.A."/>
            <person name="Labutti K."/>
            <person name="Zhao Z."/>
            <person name="Chiniquy J."/>
            <person name="Barry K."/>
            <person name="Brewer H.M."/>
            <person name="Purvine S.O."/>
            <person name="Wright A.T."/>
            <person name="Boxma B."/>
            <person name="Van Alen T."/>
            <person name="Hackstein J.H."/>
            <person name="Baker S.E."/>
            <person name="Grigoriev I.V."/>
            <person name="O'Malley M.A."/>
        </authorList>
    </citation>
    <scope>NUCLEOTIDE SEQUENCE [LARGE SCALE GENOMIC DNA]</scope>
    <source>
        <strain evidence="3">finn</strain>
    </source>
</reference>
<comment type="caution">
    <text evidence="2">The sequence shown here is derived from an EMBL/GenBank/DDBJ whole genome shotgun (WGS) entry which is preliminary data.</text>
</comment>
<feature type="signal peptide" evidence="1">
    <location>
        <begin position="1"/>
        <end position="19"/>
    </location>
</feature>
<protein>
    <submittedName>
        <fullName evidence="2">Uncharacterized protein</fullName>
    </submittedName>
</protein>
<keyword evidence="1" id="KW-0732">Signal</keyword>
<reference evidence="2 3" key="2">
    <citation type="submission" date="2016-08" db="EMBL/GenBank/DDBJ databases">
        <title>Pervasive Adenine N6-methylation of Active Genes in Fungi.</title>
        <authorList>
            <consortium name="DOE Joint Genome Institute"/>
            <person name="Mondo S.J."/>
            <person name="Dannebaum R.O."/>
            <person name="Kuo R.C."/>
            <person name="Labutti K."/>
            <person name="Haridas S."/>
            <person name="Kuo A."/>
            <person name="Salamov A."/>
            <person name="Ahrendt S.R."/>
            <person name="Lipzen A."/>
            <person name="Sullivan W."/>
            <person name="Andreopoulos W.B."/>
            <person name="Clum A."/>
            <person name="Lindquist E."/>
            <person name="Daum C."/>
            <person name="Ramamoorthy G.K."/>
            <person name="Gryganskyi A."/>
            <person name="Culley D."/>
            <person name="Magnuson J.K."/>
            <person name="James T.Y."/>
            <person name="O'Malley M.A."/>
            <person name="Stajich J.E."/>
            <person name="Spatafora J.W."/>
            <person name="Visel A."/>
            <person name="Grigoriev I.V."/>
        </authorList>
    </citation>
    <scope>NUCLEOTIDE SEQUENCE [LARGE SCALE GENOMIC DNA]</scope>
    <source>
        <strain evidence="3">finn</strain>
    </source>
</reference>
<feature type="chain" id="PRO_5012056151" evidence="1">
    <location>
        <begin position="20"/>
        <end position="342"/>
    </location>
</feature>
<accession>A0A1Y1UN39</accession>
<dbReference type="Proteomes" id="UP000193719">
    <property type="component" value="Unassembled WGS sequence"/>
</dbReference>
<organism evidence="2 3">
    <name type="scientific">Piromyces finnis</name>
    <dbReference type="NCBI Taxonomy" id="1754191"/>
    <lineage>
        <taxon>Eukaryota</taxon>
        <taxon>Fungi</taxon>
        <taxon>Fungi incertae sedis</taxon>
        <taxon>Chytridiomycota</taxon>
        <taxon>Chytridiomycota incertae sedis</taxon>
        <taxon>Neocallimastigomycetes</taxon>
        <taxon>Neocallimastigales</taxon>
        <taxon>Neocallimastigaceae</taxon>
        <taxon>Piromyces</taxon>
    </lineage>
</organism>
<keyword evidence="3" id="KW-1185">Reference proteome</keyword>